<feature type="transmembrane region" description="Helical" evidence="7">
    <location>
        <begin position="106"/>
        <end position="124"/>
    </location>
</feature>
<feature type="transmembrane region" description="Helical" evidence="7">
    <location>
        <begin position="74"/>
        <end position="100"/>
    </location>
</feature>
<feature type="transmembrane region" description="Helical" evidence="7">
    <location>
        <begin position="322"/>
        <end position="347"/>
    </location>
</feature>
<feature type="transmembrane region" description="Helical" evidence="7">
    <location>
        <begin position="287"/>
        <end position="310"/>
    </location>
</feature>
<dbReference type="EMBL" id="CP076838">
    <property type="protein sequence ID" value="QWW80967.1"/>
    <property type="molecule type" value="Genomic_DNA"/>
</dbReference>
<accession>A0ABX8JXH3</accession>
<dbReference type="InterPro" id="IPR050833">
    <property type="entry name" value="Poly_Biosynth_Transport"/>
</dbReference>
<feature type="transmembrane region" description="Helical" evidence="7">
    <location>
        <begin position="215"/>
        <end position="234"/>
    </location>
</feature>
<reference evidence="8 9" key="1">
    <citation type="submission" date="2021-06" db="EMBL/GenBank/DDBJ databases">
        <title>Leclercia pneumoniae sp. nov.</title>
        <authorList>
            <person name="Hoenemann M."/>
            <person name="Viehweger A."/>
            <person name="Dietze N."/>
        </authorList>
    </citation>
    <scope>NUCLEOTIDE SEQUENCE [LARGE SCALE GENOMIC DNA]</scope>
    <source>
        <strain evidence="9">49125</strain>
    </source>
</reference>
<feature type="transmembrane region" description="Helical" evidence="7">
    <location>
        <begin position="36"/>
        <end position="54"/>
    </location>
</feature>
<feature type="transmembrane region" description="Helical" evidence="7">
    <location>
        <begin position="161"/>
        <end position="178"/>
    </location>
</feature>
<feature type="transmembrane region" description="Helical" evidence="7">
    <location>
        <begin position="246"/>
        <end position="266"/>
    </location>
</feature>
<keyword evidence="4 7" id="KW-1133">Transmembrane helix</keyword>
<evidence type="ECO:0000313" key="8">
    <source>
        <dbReference type="EMBL" id="QWW80967.1"/>
    </source>
</evidence>
<evidence type="ECO:0000313" key="9">
    <source>
        <dbReference type="Proteomes" id="UP000683497"/>
    </source>
</evidence>
<evidence type="ECO:0000256" key="7">
    <source>
        <dbReference type="SAM" id="Phobius"/>
    </source>
</evidence>
<dbReference type="PANTHER" id="PTHR30250">
    <property type="entry name" value="PST FAMILY PREDICTED COLANIC ACID TRANSPORTER"/>
    <property type="match status" value="1"/>
</dbReference>
<sequence length="410" mass="47549">MIKSLLKVFGGNVFVQALGLLTVPLLTKVYSPGEMSYLGTFTSCIAIISVFISLRAENNLFIIREEKDCREFVFFLYLLAIIVTPIIFSLIFIFFIFNPLGTDQKVFLLSVFGGFTYSCFNIKYNHLVRIGAENNYIILRVIRMVIESLAVVVAWMLDFNIYWFITIIAFSYLLPAFIKNKKNRVTAQGNESFVEVLKNGKSIFLQILVNIKYDFPASIFSMVTIYLPIIYFFLMDEKIFSGVYFAINRFIGAPSLLVAQSFGVTLKQYAAEEYLKLGTCINSTKRAIKILFIYMIPLYIFGVFVFYVMYEYFLSNEWKSVFLTGGVLIPLFFTRYFFNCFANIVYIKGLFRENLIFQLLSTTLAFASLYLPTSLPDKIYIFSIVMPLYYIFYLIYLLIKAFQRNQEEIC</sequence>
<evidence type="ECO:0000256" key="1">
    <source>
        <dbReference type="ARBA" id="ARBA00004651"/>
    </source>
</evidence>
<feature type="transmembrane region" description="Helical" evidence="7">
    <location>
        <begin position="354"/>
        <end position="373"/>
    </location>
</feature>
<organism evidence="8 9">
    <name type="scientific">Leclercia pneumoniae</name>
    <dbReference type="NCBI Taxonomy" id="2815358"/>
    <lineage>
        <taxon>Bacteria</taxon>
        <taxon>Pseudomonadati</taxon>
        <taxon>Pseudomonadota</taxon>
        <taxon>Gammaproteobacteria</taxon>
        <taxon>Enterobacterales</taxon>
        <taxon>Enterobacteriaceae</taxon>
        <taxon>Leclercia</taxon>
    </lineage>
</organism>
<name>A0ABX8JXH3_9ENTR</name>
<proteinExistence type="predicted"/>
<gene>
    <name evidence="8" type="ORF">KQ929_06975</name>
</gene>
<feature type="transmembrane region" description="Helical" evidence="7">
    <location>
        <begin position="136"/>
        <end position="155"/>
    </location>
</feature>
<evidence type="ECO:0000256" key="4">
    <source>
        <dbReference type="ARBA" id="ARBA00022989"/>
    </source>
</evidence>
<feature type="transmembrane region" description="Helical" evidence="7">
    <location>
        <begin position="379"/>
        <end position="399"/>
    </location>
</feature>
<feature type="transmembrane region" description="Helical" evidence="7">
    <location>
        <begin position="12"/>
        <end position="30"/>
    </location>
</feature>
<keyword evidence="5 7" id="KW-0472">Membrane</keyword>
<protein>
    <recommendedName>
        <fullName evidence="6">Putative O-antigen transporter</fullName>
    </recommendedName>
</protein>
<dbReference type="Proteomes" id="UP000683497">
    <property type="component" value="Chromosome"/>
</dbReference>
<evidence type="ECO:0000256" key="6">
    <source>
        <dbReference type="ARBA" id="ARBA00049738"/>
    </source>
</evidence>
<evidence type="ECO:0000256" key="3">
    <source>
        <dbReference type="ARBA" id="ARBA00022692"/>
    </source>
</evidence>
<comment type="subcellular location">
    <subcellularLocation>
        <location evidence="1">Cell membrane</location>
        <topology evidence="1">Multi-pass membrane protein</topology>
    </subcellularLocation>
</comment>
<keyword evidence="9" id="KW-1185">Reference proteome</keyword>
<evidence type="ECO:0000256" key="5">
    <source>
        <dbReference type="ARBA" id="ARBA00023136"/>
    </source>
</evidence>
<dbReference type="PANTHER" id="PTHR30250:SF11">
    <property type="entry name" value="O-ANTIGEN TRANSPORTER-RELATED"/>
    <property type="match status" value="1"/>
</dbReference>
<dbReference type="RefSeq" id="WP_207292043.1">
    <property type="nucleotide sequence ID" value="NZ_CP071383.1"/>
</dbReference>
<evidence type="ECO:0000256" key="2">
    <source>
        <dbReference type="ARBA" id="ARBA00022475"/>
    </source>
</evidence>
<keyword evidence="2" id="KW-1003">Cell membrane</keyword>
<keyword evidence="3 7" id="KW-0812">Transmembrane</keyword>